<dbReference type="RefSeq" id="WP_163229288.1">
    <property type="nucleotide sequence ID" value="NZ_WHZW01000002.1"/>
</dbReference>
<keyword evidence="5" id="KW-0540">Nuclease</keyword>
<keyword evidence="5" id="KW-0378">Hydrolase</keyword>
<sequence length="414" mass="46261">MSSSRTVLLRDCISLVIDYRGKTPKKLGREWSLAGYRALSARNIKTGQIVQPENVYYADDDLYHAWMKDEVQRGDILITSEAPFGQIYRWNSDEKIVLSQRLFAIRPNNEICDSRYLYYWMCSRSFQEELKNRATGTTVIGLRQPELMKCPVSLPSMETQLRIAGILTSLDAEIANLNLANGHLLEIGQSLFDVKLGLCDSTDGKAGVLSDIAEGNPRRKLSKNAFAKYVDMGSLSTSGSYPDGWNKRSYNGGMRFTNGDTLIARITPCLENGKAAYVNFLDENEVAFGSTEYIVLTGKQGIPNEIMYFLAKNETFVDYLIRHMTGSSGRQRVSVRDALNCPIYIPSDGLLQEIGQKLSEILNAVRANSEQIMKLSQLRDTLLPKLMSGEIDVSKVELPTPPAQTVHANGRLSE</sequence>
<comment type="caution">
    <text evidence="5">The sequence shown here is derived from an EMBL/GenBank/DDBJ whole genome shotgun (WGS) entry which is preliminary data.</text>
</comment>
<dbReference type="InterPro" id="IPR052021">
    <property type="entry name" value="Type-I_RS_S_subunit"/>
</dbReference>
<evidence type="ECO:0000256" key="1">
    <source>
        <dbReference type="ARBA" id="ARBA00010923"/>
    </source>
</evidence>
<dbReference type="InterPro" id="IPR044946">
    <property type="entry name" value="Restrct_endonuc_typeI_TRD_sf"/>
</dbReference>
<gene>
    <name evidence="5" type="ORF">GFD25_01630</name>
</gene>
<dbReference type="SUPFAM" id="SSF116734">
    <property type="entry name" value="DNA methylase specificity domain"/>
    <property type="match status" value="2"/>
</dbReference>
<proteinExistence type="inferred from homology"/>
<name>A0A6N9Z272_9BIFI</name>
<dbReference type="CDD" id="cd17260">
    <property type="entry name" value="RMtype1_S_EcoEI-TRD1-CR1_like"/>
    <property type="match status" value="1"/>
</dbReference>
<feature type="domain" description="Type I restriction modification DNA specificity" evidence="4">
    <location>
        <begin position="71"/>
        <end position="176"/>
    </location>
</feature>
<evidence type="ECO:0000313" key="5">
    <source>
        <dbReference type="EMBL" id="NEG88727.1"/>
    </source>
</evidence>
<comment type="similarity">
    <text evidence="1">Belongs to the type-I restriction system S methylase family.</text>
</comment>
<dbReference type="Gene3D" id="3.90.220.20">
    <property type="entry name" value="DNA methylase specificity domains"/>
    <property type="match status" value="2"/>
</dbReference>
<evidence type="ECO:0000313" key="6">
    <source>
        <dbReference type="Proteomes" id="UP000469194"/>
    </source>
</evidence>
<dbReference type="GO" id="GO:0004519">
    <property type="term" value="F:endonuclease activity"/>
    <property type="evidence" value="ECO:0007669"/>
    <property type="project" value="UniProtKB-KW"/>
</dbReference>
<dbReference type="AlphaFoldDB" id="A0A6N9Z272"/>
<dbReference type="EMBL" id="WHZW01000002">
    <property type="protein sequence ID" value="NEG88727.1"/>
    <property type="molecule type" value="Genomic_DNA"/>
</dbReference>
<dbReference type="GO" id="GO:0003677">
    <property type="term" value="F:DNA binding"/>
    <property type="evidence" value="ECO:0007669"/>
    <property type="project" value="UniProtKB-KW"/>
</dbReference>
<keyword evidence="6" id="KW-1185">Reference proteome</keyword>
<reference evidence="5 6" key="1">
    <citation type="submission" date="2019-10" db="EMBL/GenBank/DDBJ databases">
        <title>Bifidobacterium from non-human primates.</title>
        <authorList>
            <person name="Modesto M."/>
        </authorList>
    </citation>
    <scope>NUCLEOTIDE SEQUENCE [LARGE SCALE GENOMIC DNA]</scope>
    <source>
        <strain evidence="5 6">TRE17</strain>
    </source>
</reference>
<evidence type="ECO:0000256" key="2">
    <source>
        <dbReference type="ARBA" id="ARBA00022747"/>
    </source>
</evidence>
<accession>A0A6N9Z272</accession>
<organism evidence="5 6">
    <name type="scientific">Bifidobacterium aerophilum</name>
    <dbReference type="NCBI Taxonomy" id="1798155"/>
    <lineage>
        <taxon>Bacteria</taxon>
        <taxon>Bacillati</taxon>
        <taxon>Actinomycetota</taxon>
        <taxon>Actinomycetes</taxon>
        <taxon>Bifidobacteriales</taxon>
        <taxon>Bifidobacteriaceae</taxon>
        <taxon>Bifidobacterium</taxon>
    </lineage>
</organism>
<dbReference type="REBASE" id="384452">
    <property type="entry name" value="S.BaeTRE17ORF1625P"/>
</dbReference>
<keyword evidence="5" id="KW-0255">Endonuclease</keyword>
<dbReference type="PANTHER" id="PTHR30408">
    <property type="entry name" value="TYPE-1 RESTRICTION ENZYME ECOKI SPECIFICITY PROTEIN"/>
    <property type="match status" value="1"/>
</dbReference>
<evidence type="ECO:0000259" key="4">
    <source>
        <dbReference type="Pfam" id="PF01420"/>
    </source>
</evidence>
<dbReference type="InterPro" id="IPR000055">
    <property type="entry name" value="Restrct_endonuc_typeI_TRD"/>
</dbReference>
<dbReference type="PANTHER" id="PTHR30408:SF13">
    <property type="entry name" value="TYPE I RESTRICTION ENZYME HINDI SPECIFICITY SUBUNIT"/>
    <property type="match status" value="1"/>
</dbReference>
<protein>
    <submittedName>
        <fullName evidence="5">Restriction endonuclease subunit S</fullName>
    </submittedName>
</protein>
<dbReference type="Proteomes" id="UP000469194">
    <property type="component" value="Unassembled WGS sequence"/>
</dbReference>
<keyword evidence="3" id="KW-0238">DNA-binding</keyword>
<dbReference type="Pfam" id="PF01420">
    <property type="entry name" value="Methylase_S"/>
    <property type="match status" value="1"/>
</dbReference>
<dbReference type="GO" id="GO:0009307">
    <property type="term" value="P:DNA restriction-modification system"/>
    <property type="evidence" value="ECO:0007669"/>
    <property type="project" value="UniProtKB-KW"/>
</dbReference>
<keyword evidence="2" id="KW-0680">Restriction system</keyword>
<evidence type="ECO:0000256" key="3">
    <source>
        <dbReference type="ARBA" id="ARBA00023125"/>
    </source>
</evidence>